<dbReference type="Proteomes" id="UP000325302">
    <property type="component" value="Unassembled WGS sequence"/>
</dbReference>
<keyword evidence="7" id="KW-0175">Coiled coil</keyword>
<keyword evidence="2 5" id="KW-0540">Nuclease</keyword>
<evidence type="ECO:0000256" key="7">
    <source>
        <dbReference type="SAM" id="Coils"/>
    </source>
</evidence>
<evidence type="ECO:0000256" key="2">
    <source>
        <dbReference type="ARBA" id="ARBA00022722"/>
    </source>
</evidence>
<keyword evidence="4 5" id="KW-0269">Exonuclease</keyword>
<dbReference type="GO" id="GO:0006308">
    <property type="term" value="P:DNA catabolic process"/>
    <property type="evidence" value="ECO:0007669"/>
    <property type="project" value="UniProtKB-UniRule"/>
</dbReference>
<dbReference type="GO" id="GO:0009318">
    <property type="term" value="C:exodeoxyribonuclease VII complex"/>
    <property type="evidence" value="ECO:0007669"/>
    <property type="project" value="UniProtKB-UniRule"/>
</dbReference>
<comment type="similarity">
    <text evidence="5 6">Belongs to the XseA family.</text>
</comment>
<dbReference type="Pfam" id="PF13742">
    <property type="entry name" value="tRNA_anti_2"/>
    <property type="match status" value="1"/>
</dbReference>
<dbReference type="AlphaFoldDB" id="A0A5A9VZY9"/>
<feature type="coiled-coil region" evidence="7">
    <location>
        <begin position="266"/>
        <end position="329"/>
    </location>
</feature>
<dbReference type="EMBL" id="SMRS01000008">
    <property type="protein sequence ID" value="KAA0873882.1"/>
    <property type="molecule type" value="Genomic_DNA"/>
</dbReference>
<dbReference type="Pfam" id="PF02601">
    <property type="entry name" value="Exonuc_VII_L"/>
    <property type="match status" value="1"/>
</dbReference>
<accession>A0A5A9VZY9</accession>
<comment type="function">
    <text evidence="5">Bidirectionally degrades single-stranded DNA into large acid-insoluble oligonucleotides, which are then degraded further into small acid-soluble oligonucleotides.</text>
</comment>
<dbReference type="PANTHER" id="PTHR30008:SF0">
    <property type="entry name" value="EXODEOXYRIBONUCLEASE 7 LARGE SUBUNIT"/>
    <property type="match status" value="1"/>
</dbReference>
<dbReference type="RefSeq" id="WP_149391535.1">
    <property type="nucleotide sequence ID" value="NZ_SMRS01000008.1"/>
</dbReference>
<comment type="caution">
    <text evidence="10">The sequence shown here is derived from an EMBL/GenBank/DDBJ whole genome shotgun (WGS) entry which is preliminary data.</text>
</comment>
<keyword evidence="11" id="KW-1185">Reference proteome</keyword>
<dbReference type="HAMAP" id="MF_00378">
    <property type="entry name" value="Exonuc_7_L"/>
    <property type="match status" value="1"/>
</dbReference>
<evidence type="ECO:0000256" key="1">
    <source>
        <dbReference type="ARBA" id="ARBA00022490"/>
    </source>
</evidence>
<evidence type="ECO:0000313" key="10">
    <source>
        <dbReference type="EMBL" id="KAA0873882.1"/>
    </source>
</evidence>
<evidence type="ECO:0000256" key="5">
    <source>
        <dbReference type="HAMAP-Rule" id="MF_00378"/>
    </source>
</evidence>
<dbReference type="CDD" id="cd04489">
    <property type="entry name" value="ExoVII_LU_OBF"/>
    <property type="match status" value="1"/>
</dbReference>
<protein>
    <recommendedName>
        <fullName evidence="5">Exodeoxyribonuclease 7 large subunit</fullName>
        <ecNumber evidence="5">3.1.11.6</ecNumber>
    </recommendedName>
    <alternativeName>
        <fullName evidence="5">Exodeoxyribonuclease VII large subunit</fullName>
        <shortName evidence="5">Exonuclease VII large subunit</shortName>
    </alternativeName>
</protein>
<dbReference type="PANTHER" id="PTHR30008">
    <property type="entry name" value="EXODEOXYRIBONUCLEASE 7 LARGE SUBUNIT"/>
    <property type="match status" value="1"/>
</dbReference>
<dbReference type="GO" id="GO:0005737">
    <property type="term" value="C:cytoplasm"/>
    <property type="evidence" value="ECO:0007669"/>
    <property type="project" value="UniProtKB-SubCell"/>
</dbReference>
<reference evidence="10 11" key="1">
    <citation type="submission" date="2019-03" db="EMBL/GenBank/DDBJ databases">
        <title>Nitrincola sp. nov. isolated from an Indian soda lake.</title>
        <authorList>
            <person name="Joshi A."/>
            <person name="Thite S.V."/>
            <person name="Joseph N."/>
            <person name="Dhotre D."/>
            <person name="Moorthy M."/>
            <person name="Shouche Y.S."/>
        </authorList>
    </citation>
    <scope>NUCLEOTIDE SEQUENCE [LARGE SCALE GENOMIC DNA]</scope>
    <source>
        <strain evidence="10 11">MEB193</strain>
    </source>
</reference>
<dbReference type="GO" id="GO:0003676">
    <property type="term" value="F:nucleic acid binding"/>
    <property type="evidence" value="ECO:0007669"/>
    <property type="project" value="InterPro"/>
</dbReference>
<gene>
    <name evidence="5" type="primary">xseA</name>
    <name evidence="10" type="ORF">E1H14_11030</name>
</gene>
<evidence type="ECO:0000256" key="3">
    <source>
        <dbReference type="ARBA" id="ARBA00022801"/>
    </source>
</evidence>
<dbReference type="InterPro" id="IPR020579">
    <property type="entry name" value="Exonuc_VII_lsu_C"/>
</dbReference>
<sequence length="454" mass="50851">MNLSTSSVLSVSDLNAQARTLLESHFNLVKIEGEISNLARPSSGHLYFTLKDAKAQVRAAMFRNRAQFLRTLPKEGDRVQVTARVSLYEGRGDFQLICEQMAPAGQGDLQQAFEALRQRLAQAGLFDVQHKRPLPKFPHHLGIITSPSGAAIHDILQVLQRRYPGLPITLFPSAVQGSEAPAQLIRALQQAQTDGQCDVLILGRGGGSLEDLWAFNNEHLAQSIFACKIPIISAVGHEVDVTIADLVADIRAATPSAAAELVSPDQQVLQRQLRSVEQALTQQMQRHLLQQRTHLQHLRKRLRHPGDRLREQSQRLDQLELRLGRAVQSQLDEQRIALRQLELRLKRATPEKSLLSLRQHLNQLEHQLRLKMHEDVKHRQLRFQGLLARLNSVSPLATLERGYSILRNDQQELITSVKNVSAGDILHTQLCDGTLRSQVLTLDTPSSNSDLESC</sequence>
<name>A0A5A9VZY9_9GAMM</name>
<comment type="catalytic activity">
    <reaction evidence="5 6">
        <text>Exonucleolytic cleavage in either 5'- to 3'- or 3'- to 5'-direction to yield nucleoside 5'-phosphates.</text>
        <dbReference type="EC" id="3.1.11.6"/>
    </reaction>
</comment>
<dbReference type="NCBIfam" id="TIGR00237">
    <property type="entry name" value="xseA"/>
    <property type="match status" value="1"/>
</dbReference>
<evidence type="ECO:0000256" key="4">
    <source>
        <dbReference type="ARBA" id="ARBA00022839"/>
    </source>
</evidence>
<organism evidence="10 11">
    <name type="scientific">Nitrincola tapanii</name>
    <dbReference type="NCBI Taxonomy" id="1708751"/>
    <lineage>
        <taxon>Bacteria</taxon>
        <taxon>Pseudomonadati</taxon>
        <taxon>Pseudomonadota</taxon>
        <taxon>Gammaproteobacteria</taxon>
        <taxon>Oceanospirillales</taxon>
        <taxon>Oceanospirillaceae</taxon>
        <taxon>Nitrincola</taxon>
    </lineage>
</organism>
<feature type="domain" description="Exonuclease VII large subunit C-terminal" evidence="8">
    <location>
        <begin position="125"/>
        <end position="437"/>
    </location>
</feature>
<feature type="domain" description="OB-fold nucleic acid binding" evidence="9">
    <location>
        <begin position="9"/>
        <end position="101"/>
    </location>
</feature>
<dbReference type="OrthoDB" id="9802795at2"/>
<dbReference type="EC" id="3.1.11.6" evidence="5"/>
<keyword evidence="3 5" id="KW-0378">Hydrolase</keyword>
<evidence type="ECO:0000256" key="6">
    <source>
        <dbReference type="RuleBase" id="RU004355"/>
    </source>
</evidence>
<dbReference type="InterPro" id="IPR025824">
    <property type="entry name" value="OB-fold_nuc-bd_dom"/>
</dbReference>
<evidence type="ECO:0000259" key="9">
    <source>
        <dbReference type="Pfam" id="PF13742"/>
    </source>
</evidence>
<comment type="subunit">
    <text evidence="5">Heterooligomer composed of large and small subunits.</text>
</comment>
<dbReference type="InterPro" id="IPR003753">
    <property type="entry name" value="Exonuc_VII_L"/>
</dbReference>
<evidence type="ECO:0000313" key="11">
    <source>
        <dbReference type="Proteomes" id="UP000325302"/>
    </source>
</evidence>
<keyword evidence="1 5" id="KW-0963">Cytoplasm</keyword>
<comment type="subcellular location">
    <subcellularLocation>
        <location evidence="5 6">Cytoplasm</location>
    </subcellularLocation>
</comment>
<dbReference type="GO" id="GO:0008855">
    <property type="term" value="F:exodeoxyribonuclease VII activity"/>
    <property type="evidence" value="ECO:0007669"/>
    <property type="project" value="UniProtKB-UniRule"/>
</dbReference>
<proteinExistence type="inferred from homology"/>
<evidence type="ECO:0000259" key="8">
    <source>
        <dbReference type="Pfam" id="PF02601"/>
    </source>
</evidence>